<name>A0A6S6XTD4_9PROT</name>
<organism evidence="1 2">
    <name type="scientific">Denitratisoma oestradiolicum</name>
    <dbReference type="NCBI Taxonomy" id="311182"/>
    <lineage>
        <taxon>Bacteria</taxon>
        <taxon>Pseudomonadati</taxon>
        <taxon>Pseudomonadota</taxon>
        <taxon>Betaproteobacteria</taxon>
        <taxon>Nitrosomonadales</taxon>
        <taxon>Sterolibacteriaceae</taxon>
        <taxon>Denitratisoma</taxon>
    </lineage>
</organism>
<dbReference type="EMBL" id="LR778301">
    <property type="protein sequence ID" value="CAB1368010.1"/>
    <property type="molecule type" value="Genomic_DNA"/>
</dbReference>
<gene>
    <name evidence="1" type="ORF">DENOEST_0845</name>
</gene>
<reference evidence="1 2" key="1">
    <citation type="submission" date="2020-03" db="EMBL/GenBank/DDBJ databases">
        <authorList>
            <consortium name="Genoscope - CEA"/>
            <person name="William W."/>
        </authorList>
    </citation>
    <scope>NUCLEOTIDE SEQUENCE [LARGE SCALE GENOMIC DNA]</scope>
    <source>
        <strain evidence="2">DSM 16959</strain>
    </source>
</reference>
<dbReference type="Proteomes" id="UP000515733">
    <property type="component" value="Chromosome"/>
</dbReference>
<proteinExistence type="predicted"/>
<keyword evidence="2" id="KW-1185">Reference proteome</keyword>
<evidence type="ECO:0000313" key="2">
    <source>
        <dbReference type="Proteomes" id="UP000515733"/>
    </source>
</evidence>
<dbReference type="KEGG" id="doe:DENOEST_0845"/>
<evidence type="ECO:0000313" key="1">
    <source>
        <dbReference type="EMBL" id="CAB1368010.1"/>
    </source>
</evidence>
<sequence>MGKPGRVAKEWDSWEKCGVCCPHHAVANEFAARQGINVSGLQFFFNPFDKSKTLILAHRMY</sequence>
<accession>A0A6S6XTD4</accession>
<protein>
    <submittedName>
        <fullName evidence="1">Uncharacterized protein</fullName>
    </submittedName>
</protein>
<dbReference type="AlphaFoldDB" id="A0A6S6XTD4"/>